<dbReference type="Pfam" id="PF24904">
    <property type="entry name" value="RVE6"/>
    <property type="match status" value="1"/>
</dbReference>
<evidence type="ECO:0000256" key="2">
    <source>
        <dbReference type="ARBA" id="ARBA00023125"/>
    </source>
</evidence>
<protein>
    <submittedName>
        <fullName evidence="8">Uncharacterized protein</fullName>
    </submittedName>
</protein>
<dbReference type="InterPro" id="IPR017884">
    <property type="entry name" value="SANT_dom"/>
</dbReference>
<dbReference type="GO" id="GO:0003677">
    <property type="term" value="F:DNA binding"/>
    <property type="evidence" value="ECO:0007669"/>
    <property type="project" value="UniProtKB-KW"/>
</dbReference>
<dbReference type="PROSITE" id="PS51294">
    <property type="entry name" value="HTH_MYB"/>
    <property type="match status" value="1"/>
</dbReference>
<dbReference type="EMBL" id="JAMQYH010000004">
    <property type="protein sequence ID" value="KAJ1691358.1"/>
    <property type="molecule type" value="Genomic_DNA"/>
</dbReference>
<sequence>MEGEVPSKKLRKPYTITRPRDRWTSEEHDRFLEALLLFGRDWKKIEDFVGTKTTIQESERIIFLVNKIRRWILLHISYTVADAESALLDKPKINMDLANSRRLFSFLSYFSFPIQIRSHAQKYFLKVQKIGLSAHVPPPHSRRKAGPHQQHQNSSVNDITQSEVPLALPMDPSFMPTCNSWDTPSTSSHVLNYTENNGNTFAEYLGVQGSMRRLNLDDQNSNINWAESSSQAYQNDYALVPPILNPSTSVPAMPNLCQVYSFIGNMFDPETTRPIEIFIDKLKQVDPATRKALLTMIRNLTIQLSGPNFQPLDSWFSTYDPEKKTIGKYTHSLS</sequence>
<dbReference type="AlphaFoldDB" id="A0A9Q0CCG7"/>
<feature type="region of interest" description="Disordered" evidence="5">
    <location>
        <begin position="136"/>
        <end position="159"/>
    </location>
</feature>
<keyword evidence="3" id="KW-0804">Transcription</keyword>
<evidence type="ECO:0000313" key="8">
    <source>
        <dbReference type="EMBL" id="KAJ1691358.1"/>
    </source>
</evidence>
<dbReference type="NCBIfam" id="TIGR01557">
    <property type="entry name" value="myb_SHAQKYF"/>
    <property type="match status" value="1"/>
</dbReference>
<dbReference type="PANTHER" id="PTHR12802:SF146">
    <property type="entry name" value="PROTEIN REVEILLE 3"/>
    <property type="match status" value="1"/>
</dbReference>
<dbReference type="Gene3D" id="1.10.10.60">
    <property type="entry name" value="Homeodomain-like"/>
    <property type="match status" value="1"/>
</dbReference>
<organism evidence="8 9">
    <name type="scientific">Rhynchospora breviuscula</name>
    <dbReference type="NCBI Taxonomy" id="2022672"/>
    <lineage>
        <taxon>Eukaryota</taxon>
        <taxon>Viridiplantae</taxon>
        <taxon>Streptophyta</taxon>
        <taxon>Embryophyta</taxon>
        <taxon>Tracheophyta</taxon>
        <taxon>Spermatophyta</taxon>
        <taxon>Magnoliopsida</taxon>
        <taxon>Liliopsida</taxon>
        <taxon>Poales</taxon>
        <taxon>Cyperaceae</taxon>
        <taxon>Cyperoideae</taxon>
        <taxon>Rhynchosporeae</taxon>
        <taxon>Rhynchospora</taxon>
    </lineage>
</organism>
<feature type="domain" description="SANT" evidence="6">
    <location>
        <begin position="18"/>
        <end position="53"/>
    </location>
</feature>
<accession>A0A9Q0CCG7</accession>
<comment type="caution">
    <text evidence="8">The sequence shown here is derived from an EMBL/GenBank/DDBJ whole genome shotgun (WGS) entry which is preliminary data.</text>
</comment>
<evidence type="ECO:0000256" key="5">
    <source>
        <dbReference type="SAM" id="MobiDB-lite"/>
    </source>
</evidence>
<evidence type="ECO:0000256" key="4">
    <source>
        <dbReference type="ARBA" id="ARBA00023242"/>
    </source>
</evidence>
<keyword evidence="2" id="KW-0238">DNA-binding</keyword>
<dbReference type="InterPro" id="IPR009057">
    <property type="entry name" value="Homeodomain-like_sf"/>
</dbReference>
<dbReference type="PROSITE" id="PS51293">
    <property type="entry name" value="SANT"/>
    <property type="match status" value="1"/>
</dbReference>
<dbReference type="InterPro" id="IPR017930">
    <property type="entry name" value="Myb_dom"/>
</dbReference>
<evidence type="ECO:0000259" key="7">
    <source>
        <dbReference type="PROSITE" id="PS51294"/>
    </source>
</evidence>
<dbReference type="SUPFAM" id="SSF46689">
    <property type="entry name" value="Homeodomain-like"/>
    <property type="match status" value="1"/>
</dbReference>
<dbReference type="PANTHER" id="PTHR12802">
    <property type="entry name" value="SWI/SNF COMPLEX-RELATED"/>
    <property type="match status" value="1"/>
</dbReference>
<dbReference type="InterPro" id="IPR006447">
    <property type="entry name" value="Myb_dom_plants"/>
</dbReference>
<name>A0A9Q0CCG7_9POAL</name>
<feature type="compositionally biased region" description="Polar residues" evidence="5">
    <location>
        <begin position="149"/>
        <end position="159"/>
    </location>
</feature>
<keyword evidence="9" id="KW-1185">Reference proteome</keyword>
<evidence type="ECO:0000259" key="6">
    <source>
        <dbReference type="PROSITE" id="PS51293"/>
    </source>
</evidence>
<dbReference type="OrthoDB" id="118550at2759"/>
<feature type="domain" description="HTH myb-type" evidence="7">
    <location>
        <begin position="15"/>
        <end position="56"/>
    </location>
</feature>
<dbReference type="InterPro" id="IPR001005">
    <property type="entry name" value="SANT/Myb"/>
</dbReference>
<evidence type="ECO:0000256" key="3">
    <source>
        <dbReference type="ARBA" id="ARBA00023163"/>
    </source>
</evidence>
<keyword evidence="1" id="KW-0805">Transcription regulation</keyword>
<keyword evidence="4" id="KW-0539">Nucleus</keyword>
<dbReference type="SMART" id="SM00717">
    <property type="entry name" value="SANT"/>
    <property type="match status" value="1"/>
</dbReference>
<gene>
    <name evidence="8" type="ORF">LUZ63_015513</name>
</gene>
<dbReference type="Proteomes" id="UP001151287">
    <property type="component" value="Unassembled WGS sequence"/>
</dbReference>
<evidence type="ECO:0000256" key="1">
    <source>
        <dbReference type="ARBA" id="ARBA00023015"/>
    </source>
</evidence>
<proteinExistence type="predicted"/>
<reference evidence="8" key="1">
    <citation type="journal article" date="2022" name="Cell">
        <title>Repeat-based holocentromeres influence genome architecture and karyotype evolution.</title>
        <authorList>
            <person name="Hofstatter P.G."/>
            <person name="Thangavel G."/>
            <person name="Lux T."/>
            <person name="Neumann P."/>
            <person name="Vondrak T."/>
            <person name="Novak P."/>
            <person name="Zhang M."/>
            <person name="Costa L."/>
            <person name="Castellani M."/>
            <person name="Scott A."/>
            <person name="Toegelov H."/>
            <person name="Fuchs J."/>
            <person name="Mata-Sucre Y."/>
            <person name="Dias Y."/>
            <person name="Vanzela A.L.L."/>
            <person name="Huettel B."/>
            <person name="Almeida C.C.S."/>
            <person name="Simkova H."/>
            <person name="Souza G."/>
            <person name="Pedrosa-Harand A."/>
            <person name="Macas J."/>
            <person name="Mayer K.F.X."/>
            <person name="Houben A."/>
            <person name="Marques A."/>
        </authorList>
    </citation>
    <scope>NUCLEOTIDE SEQUENCE</scope>
    <source>
        <strain evidence="8">RhyBre1mFocal</strain>
    </source>
</reference>
<dbReference type="CDD" id="cd00167">
    <property type="entry name" value="SANT"/>
    <property type="match status" value="1"/>
</dbReference>
<dbReference type="Pfam" id="PF00249">
    <property type="entry name" value="Myb_DNA-binding"/>
    <property type="match status" value="1"/>
</dbReference>
<evidence type="ECO:0000313" key="9">
    <source>
        <dbReference type="Proteomes" id="UP001151287"/>
    </source>
</evidence>